<protein>
    <submittedName>
        <fullName evidence="2">Uncharacterized protein</fullName>
    </submittedName>
</protein>
<proteinExistence type="predicted"/>
<gene>
    <name evidence="2" type="ORF">V5O48_017955</name>
</gene>
<accession>A0ABR3EMH8</accession>
<feature type="compositionally biased region" description="Polar residues" evidence="1">
    <location>
        <begin position="224"/>
        <end position="244"/>
    </location>
</feature>
<name>A0ABR3EMH8_9AGAR</name>
<feature type="region of interest" description="Disordered" evidence="1">
    <location>
        <begin position="96"/>
        <end position="210"/>
    </location>
</feature>
<evidence type="ECO:0000256" key="1">
    <source>
        <dbReference type="SAM" id="MobiDB-lite"/>
    </source>
</evidence>
<dbReference type="Proteomes" id="UP001465976">
    <property type="component" value="Unassembled WGS sequence"/>
</dbReference>
<reference evidence="2 3" key="1">
    <citation type="submission" date="2024-02" db="EMBL/GenBank/DDBJ databases">
        <title>A draft genome for the cacao thread blight pathogen Marasmius crinis-equi.</title>
        <authorList>
            <person name="Cohen S.P."/>
            <person name="Baruah I.K."/>
            <person name="Amoako-Attah I."/>
            <person name="Bukari Y."/>
            <person name="Meinhardt L.W."/>
            <person name="Bailey B.A."/>
        </authorList>
    </citation>
    <scope>NUCLEOTIDE SEQUENCE [LARGE SCALE GENOMIC DNA]</scope>
    <source>
        <strain evidence="2 3">GH-76</strain>
    </source>
</reference>
<feature type="compositionally biased region" description="Pro residues" evidence="1">
    <location>
        <begin position="139"/>
        <end position="151"/>
    </location>
</feature>
<dbReference type="EMBL" id="JBAHYK010002985">
    <property type="protein sequence ID" value="KAL0564101.1"/>
    <property type="molecule type" value="Genomic_DNA"/>
</dbReference>
<evidence type="ECO:0000313" key="2">
    <source>
        <dbReference type="EMBL" id="KAL0564101.1"/>
    </source>
</evidence>
<keyword evidence="3" id="KW-1185">Reference proteome</keyword>
<feature type="compositionally biased region" description="Low complexity" evidence="1">
    <location>
        <begin position="106"/>
        <end position="117"/>
    </location>
</feature>
<feature type="region of interest" description="Disordered" evidence="1">
    <location>
        <begin position="1"/>
        <end position="23"/>
    </location>
</feature>
<organism evidence="2 3">
    <name type="scientific">Marasmius crinis-equi</name>
    <dbReference type="NCBI Taxonomy" id="585013"/>
    <lineage>
        <taxon>Eukaryota</taxon>
        <taxon>Fungi</taxon>
        <taxon>Dikarya</taxon>
        <taxon>Basidiomycota</taxon>
        <taxon>Agaricomycotina</taxon>
        <taxon>Agaricomycetes</taxon>
        <taxon>Agaricomycetidae</taxon>
        <taxon>Agaricales</taxon>
        <taxon>Marasmiineae</taxon>
        <taxon>Marasmiaceae</taxon>
        <taxon>Marasmius</taxon>
    </lineage>
</organism>
<comment type="caution">
    <text evidence="2">The sequence shown here is derived from an EMBL/GenBank/DDBJ whole genome shotgun (WGS) entry which is preliminary data.</text>
</comment>
<feature type="region of interest" description="Disordered" evidence="1">
    <location>
        <begin position="224"/>
        <end position="278"/>
    </location>
</feature>
<feature type="compositionally biased region" description="Polar residues" evidence="1">
    <location>
        <begin position="152"/>
        <end position="161"/>
    </location>
</feature>
<evidence type="ECO:0000313" key="3">
    <source>
        <dbReference type="Proteomes" id="UP001465976"/>
    </source>
</evidence>
<sequence length="395" mass="43126">MPPFGDTSWCGHPPHRWPPSPGPNIPQISSLRNQCPLYPTLPAQFPPQTLPFHNQVQSGYPGWHHPTPSHGPSHMPMYSDHIWPVDPSHFTVPNQPPGGMPMYSNHAQPAHHPYPAARNPIPAQGPPFAHHVQSTNPFHAPPGPAISPNPTPSTNHNQRATASPPPTAGTGHSPMLSRNTNGRSTPLTPPTTPFRPDTKPTRPPIRLGANSTVNHSIHGLQENMTQFNCGGSGNEYLSDSTVSNADDDEDAEDAVRDSSSGAERKESTDPEVGAWDNAQINREIRGVQLNANQYNTDAHNSLYQSTSASDIDRYKELMNDTLPTPGVKEDLGPSLEESLEFLSAFSPAPNAQINFRIVGVQRNSNQYNTRTYRSQFRTGSTQVKTIPVEDNPSLV</sequence>